<keyword evidence="3" id="KW-0328">Glycosyltransferase</keyword>
<protein>
    <submittedName>
        <fullName evidence="7">Putative E3 ubiquitin-protein ligase RNF217</fullName>
    </submittedName>
</protein>
<dbReference type="Gene3D" id="3.40.1030.10">
    <property type="entry name" value="Nucleoside phosphorylase/phosphoribosyltransferase catalytic domain"/>
    <property type="match status" value="1"/>
</dbReference>
<comment type="caution">
    <text evidence="7">The sequence shown here is derived from an EMBL/GenBank/DDBJ whole genome shotgun (WGS) entry which is preliminary data.</text>
</comment>
<evidence type="ECO:0000313" key="7">
    <source>
        <dbReference type="EMBL" id="TFK00867.1"/>
    </source>
</evidence>
<dbReference type="SUPFAM" id="SSF47648">
    <property type="entry name" value="Nucleoside phosphorylase/phosphoribosyltransferase N-terminal domain"/>
    <property type="match status" value="1"/>
</dbReference>
<dbReference type="OrthoDB" id="445007at2759"/>
<evidence type="ECO:0000256" key="5">
    <source>
        <dbReference type="SAM" id="MobiDB-lite"/>
    </source>
</evidence>
<gene>
    <name evidence="7" type="ORF">DR999_PMT16933</name>
</gene>
<dbReference type="InterPro" id="IPR018090">
    <property type="entry name" value="Pyrmidine_PPas_bac/euk"/>
</dbReference>
<dbReference type="FunFam" id="3.90.1170.30:FF:000003">
    <property type="entry name" value="Thymidine phosphorylase"/>
    <property type="match status" value="1"/>
</dbReference>
<dbReference type="PANTHER" id="PTHR10515">
    <property type="entry name" value="THYMIDINE PHOSPHORYLASE"/>
    <property type="match status" value="1"/>
</dbReference>
<dbReference type="InterPro" id="IPR036320">
    <property type="entry name" value="Glycosyl_Trfase_fam3_N_dom_sf"/>
</dbReference>
<dbReference type="NCBIfam" id="TIGR02644">
    <property type="entry name" value="Y_phosphoryl"/>
    <property type="match status" value="1"/>
</dbReference>
<dbReference type="AlphaFoldDB" id="A0A4D9DUD7"/>
<dbReference type="Proteomes" id="UP000297703">
    <property type="component" value="Unassembled WGS sequence"/>
</dbReference>
<dbReference type="Pfam" id="PF00591">
    <property type="entry name" value="Glycos_transf_3"/>
    <property type="match status" value="1"/>
</dbReference>
<evidence type="ECO:0000259" key="6">
    <source>
        <dbReference type="SMART" id="SM00941"/>
    </source>
</evidence>
<dbReference type="InterPro" id="IPR013102">
    <property type="entry name" value="PYNP_C"/>
</dbReference>
<dbReference type="InterPro" id="IPR036566">
    <property type="entry name" value="PYNP-like_C_sf"/>
</dbReference>
<sequence>MTFSPDWRRLRGVSQHTSPGPGQRGPFSHGWSQGRGTGRFPGDCAWRPALGRVRPMSQRGGPGSLPGVSPLSAPRSRAAPPAAPACCPCPVSVPAAPGPMDQTGPSSGSSFPALIRKKRDGEKLQDEEIRRFVQAVTRGGLQEGQMGAMLMAIRLRGMEPDETLTLTREMTVSGRVLEWPDSWQRLLVDKHSTGGVGDKVSLPLAPALAACGCKVPMISGRGLGHTGGTLDKLESVPGFNVSQSPEQMRCILEQVGCCIVGQSEELVPADKVLYALRDVTATVDSLPLITASILSKKAAEKVSALVLDVKFGSAALYTSLDSARTLAQSLVSVGSRLGICTVAMLSRMDGPLGQRVGHSLEILETLQCLEGQGPADLHHLVTTLGGSLLWQCGEAGSVGQGAARIAASLADGSALGKFQAMLQAQGVEAGLARALCTGTEEQRYQVLGRARAQEELPAAQDGTVQRVEALPIAQVLHELGAGRTQKGQPINHRVGAELLVTVGQRVAKGSPWIRIHYDTPELSNDQRRTLQGALVLADSEPFAPGCKVAEIILPQGSRSLEELTREQGLGSSRALLCSA</sequence>
<reference evidence="7 8" key="1">
    <citation type="submission" date="2019-04" db="EMBL/GenBank/DDBJ databases">
        <title>Draft genome of the big-headed turtle Platysternon megacephalum.</title>
        <authorList>
            <person name="Gong S."/>
        </authorList>
    </citation>
    <scope>NUCLEOTIDE SEQUENCE [LARGE SCALE GENOMIC DNA]</scope>
    <source>
        <strain evidence="7">DO16091913</strain>
        <tissue evidence="7">Muscle</tissue>
    </source>
</reference>
<dbReference type="InterPro" id="IPR000053">
    <property type="entry name" value="Thymidine/pyrmidine_PPase"/>
</dbReference>
<evidence type="ECO:0000313" key="8">
    <source>
        <dbReference type="Proteomes" id="UP000297703"/>
    </source>
</evidence>
<evidence type="ECO:0000256" key="4">
    <source>
        <dbReference type="ARBA" id="ARBA00022679"/>
    </source>
</evidence>
<evidence type="ECO:0000256" key="3">
    <source>
        <dbReference type="ARBA" id="ARBA00022676"/>
    </source>
</evidence>
<dbReference type="Gene3D" id="3.90.1170.30">
    <property type="entry name" value="Pyrimidine nucleoside phosphorylase-like, C-terminal domain"/>
    <property type="match status" value="1"/>
</dbReference>
<dbReference type="GO" id="GO:0016154">
    <property type="term" value="F:pyrimidine-nucleoside phosphorylase activity"/>
    <property type="evidence" value="ECO:0007669"/>
    <property type="project" value="InterPro"/>
</dbReference>
<dbReference type="FunFam" id="3.40.1030.10:FF:000003">
    <property type="entry name" value="Pyrimidine-nucleoside phosphorylase"/>
    <property type="match status" value="1"/>
</dbReference>
<dbReference type="STRING" id="55544.A0A4D9DUD7"/>
<evidence type="ECO:0000256" key="1">
    <source>
        <dbReference type="ARBA" id="ARBA00006915"/>
    </source>
</evidence>
<organism evidence="7 8">
    <name type="scientific">Platysternon megacephalum</name>
    <name type="common">big-headed turtle</name>
    <dbReference type="NCBI Taxonomy" id="55544"/>
    <lineage>
        <taxon>Eukaryota</taxon>
        <taxon>Metazoa</taxon>
        <taxon>Chordata</taxon>
        <taxon>Craniata</taxon>
        <taxon>Vertebrata</taxon>
        <taxon>Euteleostomi</taxon>
        <taxon>Archelosauria</taxon>
        <taxon>Testudinata</taxon>
        <taxon>Testudines</taxon>
        <taxon>Cryptodira</taxon>
        <taxon>Durocryptodira</taxon>
        <taxon>Testudinoidea</taxon>
        <taxon>Platysternidae</taxon>
        <taxon>Platysternon</taxon>
    </lineage>
</organism>
<dbReference type="NCBIfam" id="NF004490">
    <property type="entry name" value="PRK05820.1"/>
    <property type="match status" value="1"/>
</dbReference>
<comment type="subunit">
    <text evidence="2">Homodimer.</text>
</comment>
<dbReference type="InterPro" id="IPR017872">
    <property type="entry name" value="Pyrmidine_PPase_CS"/>
</dbReference>
<feature type="region of interest" description="Disordered" evidence="5">
    <location>
        <begin position="1"/>
        <end position="82"/>
    </location>
</feature>
<dbReference type="GO" id="GO:0006206">
    <property type="term" value="P:pyrimidine nucleobase metabolic process"/>
    <property type="evidence" value="ECO:0007669"/>
    <property type="project" value="InterPro"/>
</dbReference>
<dbReference type="Gene3D" id="1.20.970.10">
    <property type="entry name" value="Transferase, Pyrimidine Nucleoside Phosphorylase, Chain C"/>
    <property type="match status" value="1"/>
</dbReference>
<keyword evidence="8" id="KW-1185">Reference proteome</keyword>
<name>A0A4D9DUD7_9SAUR</name>
<comment type="similarity">
    <text evidence="1">Belongs to the thymidine/pyrimidine-nucleoside phosphorylase family.</text>
</comment>
<feature type="compositionally biased region" description="Low complexity" evidence="5">
    <location>
        <begin position="65"/>
        <end position="80"/>
    </location>
</feature>
<evidence type="ECO:0000256" key="2">
    <source>
        <dbReference type="ARBA" id="ARBA00011738"/>
    </source>
</evidence>
<dbReference type="GO" id="GO:0005829">
    <property type="term" value="C:cytosol"/>
    <property type="evidence" value="ECO:0007669"/>
    <property type="project" value="TreeGrafter"/>
</dbReference>
<dbReference type="PANTHER" id="PTHR10515:SF0">
    <property type="entry name" value="THYMIDINE PHOSPHORYLASE"/>
    <property type="match status" value="1"/>
</dbReference>
<proteinExistence type="inferred from homology"/>
<dbReference type="InterPro" id="IPR000312">
    <property type="entry name" value="Glycosyl_Trfase_fam3"/>
</dbReference>
<dbReference type="SUPFAM" id="SSF52418">
    <property type="entry name" value="Nucleoside phosphorylase/phosphoribosyltransferase catalytic domain"/>
    <property type="match status" value="1"/>
</dbReference>
<reference evidence="7 8" key="2">
    <citation type="submission" date="2019-04" db="EMBL/GenBank/DDBJ databases">
        <title>The genome sequence of big-headed turtle.</title>
        <authorList>
            <person name="Gong S."/>
        </authorList>
    </citation>
    <scope>NUCLEOTIDE SEQUENCE [LARGE SCALE GENOMIC DNA]</scope>
    <source>
        <strain evidence="7">DO16091913</strain>
        <tissue evidence="7">Muscle</tissue>
    </source>
</reference>
<dbReference type="InterPro" id="IPR017459">
    <property type="entry name" value="Glycosyl_Trfase_fam3_N_dom"/>
</dbReference>
<dbReference type="EMBL" id="QXTE01000252">
    <property type="protein sequence ID" value="TFK00867.1"/>
    <property type="molecule type" value="Genomic_DNA"/>
</dbReference>
<dbReference type="GO" id="GO:0004645">
    <property type="term" value="F:1,4-alpha-oligoglucan phosphorylase activity"/>
    <property type="evidence" value="ECO:0007669"/>
    <property type="project" value="InterPro"/>
</dbReference>
<feature type="domain" description="Pyrimidine nucleoside phosphorylase C-terminal" evidence="6">
    <location>
        <begin position="463"/>
        <end position="537"/>
    </location>
</feature>
<dbReference type="PROSITE" id="PS00647">
    <property type="entry name" value="THYMID_PHOSPHORYLASE"/>
    <property type="match status" value="1"/>
</dbReference>
<dbReference type="SMART" id="SM00941">
    <property type="entry name" value="PYNP_C"/>
    <property type="match status" value="1"/>
</dbReference>
<dbReference type="SUPFAM" id="SSF54680">
    <property type="entry name" value="Pyrimidine nucleoside phosphorylase C-terminal domain"/>
    <property type="match status" value="1"/>
</dbReference>
<dbReference type="GO" id="GO:0006213">
    <property type="term" value="P:pyrimidine nucleoside metabolic process"/>
    <property type="evidence" value="ECO:0007669"/>
    <property type="project" value="InterPro"/>
</dbReference>
<accession>A0A4D9DUD7</accession>
<dbReference type="InterPro" id="IPR035902">
    <property type="entry name" value="Nuc_phospho_transferase"/>
</dbReference>
<keyword evidence="4" id="KW-0808">Transferase</keyword>
<dbReference type="Pfam" id="PF07831">
    <property type="entry name" value="PYNP_C"/>
    <property type="match status" value="1"/>
</dbReference>
<dbReference type="Pfam" id="PF02885">
    <property type="entry name" value="Glycos_trans_3N"/>
    <property type="match status" value="1"/>
</dbReference>